<keyword evidence="1" id="KW-0808">Transferase</keyword>
<dbReference type="OrthoDB" id="9806585at2"/>
<dbReference type="SUPFAM" id="SSF89796">
    <property type="entry name" value="CoA-transferase family III (CaiB/BaiF)"/>
    <property type="match status" value="1"/>
</dbReference>
<comment type="caution">
    <text evidence="1">The sequence shown here is derived from an EMBL/GenBank/DDBJ whole genome shotgun (WGS) entry which is preliminary data.</text>
</comment>
<dbReference type="Gene3D" id="3.40.50.10540">
    <property type="entry name" value="Crotonobetainyl-coa:carnitine coa-transferase, domain 1"/>
    <property type="match status" value="1"/>
</dbReference>
<dbReference type="InterPro" id="IPR023606">
    <property type="entry name" value="CoA-Trfase_III_dom_1_sf"/>
</dbReference>
<dbReference type="Pfam" id="PF02515">
    <property type="entry name" value="CoA_transf_3"/>
    <property type="match status" value="1"/>
</dbReference>
<dbReference type="InterPro" id="IPR003673">
    <property type="entry name" value="CoA-Trfase_fam_III"/>
</dbReference>
<evidence type="ECO:0000313" key="1">
    <source>
        <dbReference type="EMBL" id="MYZ46575.1"/>
    </source>
</evidence>
<dbReference type="InterPro" id="IPR050509">
    <property type="entry name" value="CoA-transferase_III"/>
</dbReference>
<dbReference type="InterPro" id="IPR044855">
    <property type="entry name" value="CoA-Trfase_III_dom3_sf"/>
</dbReference>
<dbReference type="RefSeq" id="WP_161138924.1">
    <property type="nucleotide sequence ID" value="NZ_SPKJ01000004.1"/>
</dbReference>
<dbReference type="PANTHER" id="PTHR48228">
    <property type="entry name" value="SUCCINYL-COA--D-CITRAMALATE COA-TRANSFERASE"/>
    <property type="match status" value="1"/>
</dbReference>
<proteinExistence type="predicted"/>
<dbReference type="PANTHER" id="PTHR48228:SF5">
    <property type="entry name" value="ALPHA-METHYLACYL-COA RACEMASE"/>
    <property type="match status" value="1"/>
</dbReference>
<dbReference type="EMBL" id="SPKJ01000004">
    <property type="protein sequence ID" value="MYZ46575.1"/>
    <property type="molecule type" value="Genomic_DNA"/>
</dbReference>
<dbReference type="Gene3D" id="3.30.1540.10">
    <property type="entry name" value="formyl-coa transferase, domain 3"/>
    <property type="match status" value="1"/>
</dbReference>
<dbReference type="Proteomes" id="UP000773614">
    <property type="component" value="Unassembled WGS sequence"/>
</dbReference>
<accession>A0A964T1G3</accession>
<organism evidence="1 2">
    <name type="scientific">Propylenella binzhouense</name>
    <dbReference type="NCBI Taxonomy" id="2555902"/>
    <lineage>
        <taxon>Bacteria</taxon>
        <taxon>Pseudomonadati</taxon>
        <taxon>Pseudomonadota</taxon>
        <taxon>Alphaproteobacteria</taxon>
        <taxon>Hyphomicrobiales</taxon>
        <taxon>Propylenellaceae</taxon>
        <taxon>Propylenella</taxon>
    </lineage>
</organism>
<reference evidence="1" key="1">
    <citation type="submission" date="2019-03" db="EMBL/GenBank/DDBJ databases">
        <title>Afifella sp. nov., isolated from activated sludge.</title>
        <authorList>
            <person name="Li Q."/>
            <person name="Liu Y."/>
        </authorList>
    </citation>
    <scope>NUCLEOTIDE SEQUENCE</scope>
    <source>
        <strain evidence="1">L72</strain>
    </source>
</reference>
<keyword evidence="2" id="KW-1185">Reference proteome</keyword>
<dbReference type="AlphaFoldDB" id="A0A964T1G3"/>
<protein>
    <submittedName>
        <fullName evidence="1">CoA transferase</fullName>
    </submittedName>
</protein>
<evidence type="ECO:0000313" key="2">
    <source>
        <dbReference type="Proteomes" id="UP000773614"/>
    </source>
</evidence>
<name>A0A964T1G3_9HYPH</name>
<sequence length="412" mass="43389">MKLQGIRVVDLSRFLPGPALTQTMADHGAEVIKVEAVAGGEPTREIGEARDGVSVYFANTNRGKKSLALDLKSPDGVEALLRLAETADVMIESFRPGVAARLGVDYAAVAARAPRIVYASISAFGQTGPYRHLAGHDLAIEAMTGVLSLNRGKDGAPAIPGVPAADVISSAMTLSGILMALLRRAQTGRGDYLDMSMADCLLTGVLNNLDTAMVRREQPDLSRSRSVGGNALYAVYKTACGGHIALGGQEPKFAANLLGALGRSDLAAVANLPPGPEQDPLREFLKGTFATRSRDDWVSFFAGKDVPLAPLKTLPEALDDPQFRERGIVATDARGWDHIGTPIRYADEPAAPDWRVPALGEDSRAVLSTLGYDETAINDLVRRRVTGEPSTLEIARHSGSAGSAAGAAEGVS</sequence>
<gene>
    <name evidence="1" type="ORF">E4O86_02420</name>
</gene>
<dbReference type="GO" id="GO:0016740">
    <property type="term" value="F:transferase activity"/>
    <property type="evidence" value="ECO:0007669"/>
    <property type="project" value="UniProtKB-KW"/>
</dbReference>